<organism evidence="3 4">
    <name type="scientific">Pontixanthobacter gangjinensis</name>
    <dbReference type="NCBI Taxonomy" id="1028742"/>
    <lineage>
        <taxon>Bacteria</taxon>
        <taxon>Pseudomonadati</taxon>
        <taxon>Pseudomonadota</taxon>
        <taxon>Alphaproteobacteria</taxon>
        <taxon>Sphingomonadales</taxon>
        <taxon>Erythrobacteraceae</taxon>
        <taxon>Pontixanthobacter</taxon>
    </lineage>
</organism>
<sequence>MTKHQNITAAGTHYTREGEGPALVFIHGAGGNAAVWFQQVEAFAPNHTVICIDLPGFGQTPARDGGFDPDRLDEVVLEVMDHAGVEKGTLIGQSLGGWFALRAALAAQERVEHLVLSCSMAGVAHGPAMQAFAAALQNIGPEGLAEMTLSEQFEKASATKSFLFRQITAFNPPPNPAAIGPLFAPSALLPEEQLAKIPFPVLMISGEDDPIWPPGSLAAMADNFPHAQQKVISGTGHSPYFERPKSFNRMLSRFLGDPE</sequence>
<evidence type="ECO:0000259" key="2">
    <source>
        <dbReference type="Pfam" id="PF12697"/>
    </source>
</evidence>
<dbReference type="GO" id="GO:0016787">
    <property type="term" value="F:hydrolase activity"/>
    <property type="evidence" value="ECO:0007669"/>
    <property type="project" value="UniProtKB-KW"/>
</dbReference>
<dbReference type="InterPro" id="IPR029058">
    <property type="entry name" value="AB_hydrolase_fold"/>
</dbReference>
<evidence type="ECO:0000313" key="3">
    <source>
        <dbReference type="EMBL" id="MXO57694.1"/>
    </source>
</evidence>
<dbReference type="Gene3D" id="3.40.50.1820">
    <property type="entry name" value="alpha/beta hydrolase"/>
    <property type="match status" value="1"/>
</dbReference>
<dbReference type="RefSeq" id="WP_160598745.1">
    <property type="nucleotide sequence ID" value="NZ_WTYS01000001.1"/>
</dbReference>
<protein>
    <submittedName>
        <fullName evidence="3">Alpha/beta fold hydrolase</fullName>
    </submittedName>
</protein>
<gene>
    <name evidence="3" type="ORF">GRI36_12490</name>
</gene>
<dbReference type="OrthoDB" id="9799612at2"/>
<dbReference type="InterPro" id="IPR050266">
    <property type="entry name" value="AB_hydrolase_sf"/>
</dbReference>
<reference evidence="3 4" key="1">
    <citation type="submission" date="2019-12" db="EMBL/GenBank/DDBJ databases">
        <title>Genomic-based taxomic classification of the family Erythrobacteraceae.</title>
        <authorList>
            <person name="Xu L."/>
        </authorList>
    </citation>
    <scope>NUCLEOTIDE SEQUENCE [LARGE SCALE GENOMIC DNA]</scope>
    <source>
        <strain evidence="3 4">JCM 17802</strain>
    </source>
</reference>
<evidence type="ECO:0000313" key="4">
    <source>
        <dbReference type="Proteomes" id="UP000468943"/>
    </source>
</evidence>
<dbReference type="Proteomes" id="UP000468943">
    <property type="component" value="Unassembled WGS sequence"/>
</dbReference>
<dbReference type="Pfam" id="PF12697">
    <property type="entry name" value="Abhydrolase_6"/>
    <property type="match status" value="1"/>
</dbReference>
<proteinExistence type="predicted"/>
<dbReference type="AlphaFoldDB" id="A0A6I4SPJ5"/>
<dbReference type="EMBL" id="WTYS01000001">
    <property type="protein sequence ID" value="MXO57694.1"/>
    <property type="molecule type" value="Genomic_DNA"/>
</dbReference>
<dbReference type="InterPro" id="IPR000073">
    <property type="entry name" value="AB_hydrolase_1"/>
</dbReference>
<dbReference type="PRINTS" id="PR00111">
    <property type="entry name" value="ABHYDROLASE"/>
</dbReference>
<evidence type="ECO:0000256" key="1">
    <source>
        <dbReference type="ARBA" id="ARBA00022801"/>
    </source>
</evidence>
<keyword evidence="4" id="KW-1185">Reference proteome</keyword>
<name>A0A6I4SPJ5_9SPHN</name>
<feature type="domain" description="AB hydrolase-1" evidence="2">
    <location>
        <begin position="23"/>
        <end position="248"/>
    </location>
</feature>
<keyword evidence="1 3" id="KW-0378">Hydrolase</keyword>
<dbReference type="SUPFAM" id="SSF53474">
    <property type="entry name" value="alpha/beta-Hydrolases"/>
    <property type="match status" value="1"/>
</dbReference>
<dbReference type="PANTHER" id="PTHR43798">
    <property type="entry name" value="MONOACYLGLYCEROL LIPASE"/>
    <property type="match status" value="1"/>
</dbReference>
<comment type="caution">
    <text evidence="3">The sequence shown here is derived from an EMBL/GenBank/DDBJ whole genome shotgun (WGS) entry which is preliminary data.</text>
</comment>
<dbReference type="GO" id="GO:0016020">
    <property type="term" value="C:membrane"/>
    <property type="evidence" value="ECO:0007669"/>
    <property type="project" value="TreeGrafter"/>
</dbReference>
<dbReference type="PANTHER" id="PTHR43798:SF31">
    <property type="entry name" value="AB HYDROLASE SUPERFAMILY PROTEIN YCLE"/>
    <property type="match status" value="1"/>
</dbReference>
<accession>A0A6I4SPJ5</accession>